<sequence>MPETAQYYIESIDHRTDKAIVNFREARGGATEDLFSCMKTSSGREVYVTALKSHEEATLLEKTPDLRFILYRQRGSHGLLEEMTLPRSHVWQEITSHLNEIRAAKKGA</sequence>
<reference evidence="1 2" key="1">
    <citation type="journal article" date="2016" name="Nat. Commun.">
        <title>Thousands of microbial genomes shed light on interconnected biogeochemical processes in an aquifer system.</title>
        <authorList>
            <person name="Anantharaman K."/>
            <person name="Brown C.T."/>
            <person name="Hug L.A."/>
            <person name="Sharon I."/>
            <person name="Castelle C.J."/>
            <person name="Probst A.J."/>
            <person name="Thomas B.C."/>
            <person name="Singh A."/>
            <person name="Wilkins M.J."/>
            <person name="Karaoz U."/>
            <person name="Brodie E.L."/>
            <person name="Williams K.H."/>
            <person name="Hubbard S.S."/>
            <person name="Banfield J.F."/>
        </authorList>
    </citation>
    <scope>NUCLEOTIDE SEQUENCE [LARGE SCALE GENOMIC DNA]</scope>
</reference>
<accession>A0A1G2C605</accession>
<name>A0A1G2C605_9BACT</name>
<dbReference type="AlphaFoldDB" id="A0A1G2C605"/>
<organism evidence="1 2">
    <name type="scientific">Candidatus Liptonbacteria bacterium GWB1_49_6</name>
    <dbReference type="NCBI Taxonomy" id="1798644"/>
    <lineage>
        <taxon>Bacteria</taxon>
        <taxon>Candidatus Liptoniibacteriota</taxon>
    </lineage>
</organism>
<proteinExistence type="predicted"/>
<dbReference type="EMBL" id="MHKU01000027">
    <property type="protein sequence ID" value="OGY96591.1"/>
    <property type="molecule type" value="Genomic_DNA"/>
</dbReference>
<evidence type="ECO:0000313" key="1">
    <source>
        <dbReference type="EMBL" id="OGY96591.1"/>
    </source>
</evidence>
<comment type="caution">
    <text evidence="1">The sequence shown here is derived from an EMBL/GenBank/DDBJ whole genome shotgun (WGS) entry which is preliminary data.</text>
</comment>
<evidence type="ECO:0000313" key="2">
    <source>
        <dbReference type="Proteomes" id="UP000176648"/>
    </source>
</evidence>
<dbReference type="STRING" id="1798644.A2122_02645"/>
<protein>
    <submittedName>
        <fullName evidence="1">Uncharacterized protein</fullName>
    </submittedName>
</protein>
<dbReference type="Proteomes" id="UP000176648">
    <property type="component" value="Unassembled WGS sequence"/>
</dbReference>
<gene>
    <name evidence="1" type="ORF">A2122_02645</name>
</gene>